<feature type="domain" description="DUF6593" evidence="1">
    <location>
        <begin position="50"/>
        <end position="200"/>
    </location>
</feature>
<evidence type="ECO:0000259" key="1">
    <source>
        <dbReference type="Pfam" id="PF20236"/>
    </source>
</evidence>
<dbReference type="OrthoDB" id="10483598at2759"/>
<evidence type="ECO:0000313" key="2">
    <source>
        <dbReference type="EMBL" id="EJU06282.1"/>
    </source>
</evidence>
<gene>
    <name evidence="2" type="ORF">DACRYDRAFT_19511</name>
</gene>
<dbReference type="Pfam" id="PF20236">
    <property type="entry name" value="DUF6593"/>
    <property type="match status" value="1"/>
</dbReference>
<dbReference type="RefSeq" id="XP_040633176.1">
    <property type="nucleotide sequence ID" value="XM_040771543.1"/>
</dbReference>
<organism evidence="2 3">
    <name type="scientific">Dacryopinax primogenitus (strain DJM 731)</name>
    <name type="common">Brown rot fungus</name>
    <dbReference type="NCBI Taxonomy" id="1858805"/>
    <lineage>
        <taxon>Eukaryota</taxon>
        <taxon>Fungi</taxon>
        <taxon>Dikarya</taxon>
        <taxon>Basidiomycota</taxon>
        <taxon>Agaricomycotina</taxon>
        <taxon>Dacrymycetes</taxon>
        <taxon>Dacrymycetales</taxon>
        <taxon>Dacrymycetaceae</taxon>
        <taxon>Dacryopinax</taxon>
    </lineage>
</organism>
<reference evidence="2 3" key="1">
    <citation type="journal article" date="2012" name="Science">
        <title>The Paleozoic origin of enzymatic lignin decomposition reconstructed from 31 fungal genomes.</title>
        <authorList>
            <person name="Floudas D."/>
            <person name="Binder M."/>
            <person name="Riley R."/>
            <person name="Barry K."/>
            <person name="Blanchette R.A."/>
            <person name="Henrissat B."/>
            <person name="Martinez A.T."/>
            <person name="Otillar R."/>
            <person name="Spatafora J.W."/>
            <person name="Yadav J.S."/>
            <person name="Aerts A."/>
            <person name="Benoit I."/>
            <person name="Boyd A."/>
            <person name="Carlson A."/>
            <person name="Copeland A."/>
            <person name="Coutinho P.M."/>
            <person name="de Vries R.P."/>
            <person name="Ferreira P."/>
            <person name="Findley K."/>
            <person name="Foster B."/>
            <person name="Gaskell J."/>
            <person name="Glotzer D."/>
            <person name="Gorecki P."/>
            <person name="Heitman J."/>
            <person name="Hesse C."/>
            <person name="Hori C."/>
            <person name="Igarashi K."/>
            <person name="Jurgens J.A."/>
            <person name="Kallen N."/>
            <person name="Kersten P."/>
            <person name="Kohler A."/>
            <person name="Kuees U."/>
            <person name="Kumar T.K.A."/>
            <person name="Kuo A."/>
            <person name="LaButti K."/>
            <person name="Larrondo L.F."/>
            <person name="Lindquist E."/>
            <person name="Ling A."/>
            <person name="Lombard V."/>
            <person name="Lucas S."/>
            <person name="Lundell T."/>
            <person name="Martin R."/>
            <person name="McLaughlin D.J."/>
            <person name="Morgenstern I."/>
            <person name="Morin E."/>
            <person name="Murat C."/>
            <person name="Nagy L.G."/>
            <person name="Nolan M."/>
            <person name="Ohm R.A."/>
            <person name="Patyshakuliyeva A."/>
            <person name="Rokas A."/>
            <person name="Ruiz-Duenas F.J."/>
            <person name="Sabat G."/>
            <person name="Salamov A."/>
            <person name="Samejima M."/>
            <person name="Schmutz J."/>
            <person name="Slot J.C."/>
            <person name="St John F."/>
            <person name="Stenlid J."/>
            <person name="Sun H."/>
            <person name="Sun S."/>
            <person name="Syed K."/>
            <person name="Tsang A."/>
            <person name="Wiebenga A."/>
            <person name="Young D."/>
            <person name="Pisabarro A."/>
            <person name="Eastwood D.C."/>
            <person name="Martin F."/>
            <person name="Cullen D."/>
            <person name="Grigoriev I.V."/>
            <person name="Hibbett D.S."/>
        </authorList>
    </citation>
    <scope>NUCLEOTIDE SEQUENCE [LARGE SCALE GENOMIC DNA]</scope>
    <source>
        <strain evidence="2 3">DJM-731 SS1</strain>
    </source>
</reference>
<proteinExistence type="predicted"/>
<dbReference type="InterPro" id="IPR046528">
    <property type="entry name" value="DUF6593"/>
</dbReference>
<keyword evidence="3" id="KW-1185">Reference proteome</keyword>
<name>M5GFH0_DACPD</name>
<accession>M5GFH0</accession>
<dbReference type="EMBL" id="JH795855">
    <property type="protein sequence ID" value="EJU06282.1"/>
    <property type="molecule type" value="Genomic_DNA"/>
</dbReference>
<sequence length="227" mass="25817">MMTYASPLANNFHSIYEMACWIFWMQAARRNKLNRHAVGPNFLHFMISHDDPTHLTFTLLGNALVYKTSTKGTTTSITRKVDGKSTGLAKIYWSEVEGGETMIQFGGHPAIRVEQFLPPVQDIGLEHQFTVNGRDFHCAFTSDRFVLTDSNDALLGHDTRTPHGPTHRLTPDCFEVSIDLFDAMDFVFVAYICMECARRDGRASILPRPYSQEWQTLQRSMPTVHSQ</sequence>
<dbReference type="Proteomes" id="UP000030653">
    <property type="component" value="Unassembled WGS sequence"/>
</dbReference>
<dbReference type="GeneID" id="63686605"/>
<dbReference type="HOGENOM" id="CLU_1219659_0_0_1"/>
<protein>
    <recommendedName>
        <fullName evidence="1">DUF6593 domain-containing protein</fullName>
    </recommendedName>
</protein>
<dbReference type="AlphaFoldDB" id="M5GFH0"/>
<evidence type="ECO:0000313" key="3">
    <source>
        <dbReference type="Proteomes" id="UP000030653"/>
    </source>
</evidence>